<evidence type="ECO:0000313" key="1">
    <source>
        <dbReference type="EMBL" id="OBR98871.1"/>
    </source>
</evidence>
<name>A0A1A6B939_MYCGO</name>
<dbReference type="Proteomes" id="UP000093757">
    <property type="component" value="Unassembled WGS sequence"/>
</dbReference>
<protein>
    <submittedName>
        <fullName evidence="1">Uncharacterized protein</fullName>
    </submittedName>
</protein>
<dbReference type="EMBL" id="MAEM01000491">
    <property type="protein sequence ID" value="OBR98871.1"/>
    <property type="molecule type" value="Genomic_DNA"/>
</dbReference>
<organism evidence="1 2">
    <name type="scientific">Mycobacterium gordonae</name>
    <dbReference type="NCBI Taxonomy" id="1778"/>
    <lineage>
        <taxon>Bacteria</taxon>
        <taxon>Bacillati</taxon>
        <taxon>Actinomycetota</taxon>
        <taxon>Actinomycetes</taxon>
        <taxon>Mycobacteriales</taxon>
        <taxon>Mycobacteriaceae</taxon>
        <taxon>Mycobacterium</taxon>
    </lineage>
</organism>
<dbReference type="AlphaFoldDB" id="A0A1A6B939"/>
<evidence type="ECO:0000313" key="2">
    <source>
        <dbReference type="Proteomes" id="UP000093757"/>
    </source>
</evidence>
<proteinExistence type="predicted"/>
<accession>A0A1A6B939</accession>
<dbReference type="RefSeq" id="WP_065136749.1">
    <property type="nucleotide sequence ID" value="NZ_MAEM01000491.1"/>
</dbReference>
<comment type="caution">
    <text evidence="1">The sequence shown here is derived from an EMBL/GenBank/DDBJ whole genome shotgun (WGS) entry which is preliminary data.</text>
</comment>
<reference evidence="1 2" key="1">
    <citation type="submission" date="2016-06" db="EMBL/GenBank/DDBJ databases">
        <authorList>
            <person name="Kjaerup R.B."/>
            <person name="Dalgaard T.S."/>
            <person name="Juul-Madsen H.R."/>
        </authorList>
    </citation>
    <scope>NUCLEOTIDE SEQUENCE [LARGE SCALE GENOMIC DNA]</scope>
    <source>
        <strain evidence="1 2">1245752.6</strain>
    </source>
</reference>
<gene>
    <name evidence="1" type="ORF">A9W98_33290</name>
</gene>
<sequence length="153" mass="16116">MTPKNPFTLRIGGVYSVAASVGTGATPAAPTPLLTAQGWCYRDITIMDSGAVAFTAQRVGRGAPDARVIQVLDKAASLPRTTVTDMAAKSICHETPRGGGVCYAVQGPAWGARNVLAYLDNSPEVHLIVTDVEGRDPRRVDTGVDSFAFPLYP</sequence>